<feature type="transmembrane region" description="Helical" evidence="1">
    <location>
        <begin position="81"/>
        <end position="102"/>
    </location>
</feature>
<gene>
    <name evidence="3" type="ORF">PODANS_1_10625</name>
</gene>
<evidence type="ECO:0000256" key="1">
    <source>
        <dbReference type="SAM" id="Phobius"/>
    </source>
</evidence>
<dbReference type="OrthoDB" id="4582343at2759"/>
<evidence type="ECO:0000313" key="4">
    <source>
        <dbReference type="EMBL" id="CDP23420.1"/>
    </source>
</evidence>
<accession>B2AYC3</accession>
<reference evidence="4" key="4">
    <citation type="submission" date="2015-04" db="EMBL/GenBank/DDBJ databases">
        <title>Maintaining two mating types: Structure of the mating type locus and its role in heterokaryosis in Podospora anserina.</title>
        <authorList>
            <person name="Grognet P."/>
            <person name="Bidard F."/>
            <person name="Kuchly C."/>
            <person name="Chan Ho Tong L."/>
            <person name="Coppin E."/>
            <person name="Ait Benkhali J."/>
            <person name="Couloux A."/>
            <person name="Wincker P."/>
            <person name="Debuchy R."/>
            <person name="Silar P."/>
        </authorList>
    </citation>
    <scope>NUCLEOTIDE SEQUENCE</scope>
</reference>
<dbReference type="PANTHER" id="PTHR38248">
    <property type="entry name" value="FUNK1 6"/>
    <property type="match status" value="1"/>
</dbReference>
<organism evidence="3">
    <name type="scientific">Podospora anserina (strain S / ATCC MYA-4624 / DSM 980 / FGSC 10383)</name>
    <name type="common">Pleurage anserina</name>
    <dbReference type="NCBI Taxonomy" id="515849"/>
    <lineage>
        <taxon>Eukaryota</taxon>
        <taxon>Fungi</taxon>
        <taxon>Dikarya</taxon>
        <taxon>Ascomycota</taxon>
        <taxon>Pezizomycotina</taxon>
        <taxon>Sordariomycetes</taxon>
        <taxon>Sordariomycetidae</taxon>
        <taxon>Sordariales</taxon>
        <taxon>Podosporaceae</taxon>
        <taxon>Podospora</taxon>
        <taxon>Podospora anserina</taxon>
    </lineage>
</organism>
<dbReference type="HOGENOM" id="CLU_727854_0_0_1"/>
<reference evidence="3" key="2">
    <citation type="submission" date="2008-07" db="EMBL/GenBank/DDBJ databases">
        <authorList>
            <person name="Genoscope - CEA"/>
        </authorList>
    </citation>
    <scope>NUCLEOTIDE SEQUENCE</scope>
    <source>
        <strain evidence="3">S mat+</strain>
    </source>
</reference>
<keyword evidence="1" id="KW-0812">Transmembrane</keyword>
<sequence>MAITPCVSALRDPRQLGGPWPASRREFWVPDQVPARLPIEHNVCIKEIKRVTTESNAPSNRVERTSKCSRNRMLKIENKQANLLLFCFCLHPLYIVSIPSTMMDEELLRIVRESPIGNSLDGFHDDVKNNVRKGLTFGRNAWLPPNRVHRRLILSKYGISIEYGASSKLACTALADCIEGHEQLRKKAGILHRDISLGNLKVSKEDDRGFLIDLDHAVKEEHLQGSERMVGIPTFMANGALEGKQHWFMHDLESFFWVLFWIRIHHGGMGEDLSHDLRDLYKWWHYESASWVANVKLGLVALEERFTRKVNEQIGPRHASLAPALNELQQVVFFEDEEQRLLRGREDENLYALMKEILRRDRGVVIIEDAVKDGEKVLVR</sequence>
<evidence type="ECO:0000313" key="5">
    <source>
        <dbReference type="Proteomes" id="UP000001197"/>
    </source>
</evidence>
<dbReference type="GeneID" id="6193284"/>
<dbReference type="Pfam" id="PF17667">
    <property type="entry name" value="Pkinase_fungal"/>
    <property type="match status" value="1"/>
</dbReference>
<keyword evidence="1" id="KW-0472">Membrane</keyword>
<reference evidence="5" key="3">
    <citation type="journal article" date="2014" name="Genetics">
        <title>Maintaining two mating types: Structure of the mating type locus and its role in heterokaryosis in Podospora anserina.</title>
        <authorList>
            <person name="Grognet P."/>
            <person name="Bidard F."/>
            <person name="Kuchly C."/>
            <person name="Tong L.C.H."/>
            <person name="Coppin E."/>
            <person name="Benkhali J.A."/>
            <person name="Couloux A."/>
            <person name="Wincker P."/>
            <person name="Debuchy R."/>
            <person name="Silar P."/>
        </authorList>
    </citation>
    <scope>GENOME REANNOTATION</scope>
    <source>
        <strain evidence="5">S / ATCC MYA-4624 / DSM 980 / FGSC 10383</strain>
    </source>
</reference>
<evidence type="ECO:0000313" key="3">
    <source>
        <dbReference type="EMBL" id="CAP69397.1"/>
    </source>
</evidence>
<dbReference type="InterPro" id="IPR040976">
    <property type="entry name" value="Pkinase_fungal"/>
</dbReference>
<dbReference type="KEGG" id="pan:PODANSg5759"/>
<dbReference type="EMBL" id="CU633901">
    <property type="protein sequence ID" value="CAP69397.1"/>
    <property type="molecule type" value="Genomic_DNA"/>
</dbReference>
<reference evidence="3 5" key="1">
    <citation type="journal article" date="2008" name="Genome Biol.">
        <title>The genome sequence of the model ascomycete fungus Podospora anserina.</title>
        <authorList>
            <person name="Espagne E."/>
            <person name="Lespinet O."/>
            <person name="Malagnac F."/>
            <person name="Da Silva C."/>
            <person name="Jaillon O."/>
            <person name="Porcel B.M."/>
            <person name="Couloux A."/>
            <person name="Aury J.-M."/>
            <person name="Segurens B."/>
            <person name="Poulain J."/>
            <person name="Anthouard V."/>
            <person name="Grossetete S."/>
            <person name="Khalili H."/>
            <person name="Coppin E."/>
            <person name="Dequard-Chablat M."/>
            <person name="Picard M."/>
            <person name="Contamine V."/>
            <person name="Arnaise S."/>
            <person name="Bourdais A."/>
            <person name="Berteaux-Lecellier V."/>
            <person name="Gautheret D."/>
            <person name="de Vries R.P."/>
            <person name="Battaglia E."/>
            <person name="Coutinho P.M."/>
            <person name="Danchin E.G.J."/>
            <person name="Henrissat B."/>
            <person name="El Khoury R."/>
            <person name="Sainsard-Chanet A."/>
            <person name="Boivin A."/>
            <person name="Pinan-Lucarre B."/>
            <person name="Sellem C.H."/>
            <person name="Debuchy R."/>
            <person name="Wincker P."/>
            <person name="Weissenbach J."/>
            <person name="Silar P."/>
        </authorList>
    </citation>
    <scope>NUCLEOTIDE SEQUENCE [LARGE SCALE GENOMIC DNA]</scope>
    <source>
        <strain evidence="5">S / ATCC MYA-4624 / DSM 980 / FGSC 10383</strain>
        <strain evidence="3">S mat+</strain>
    </source>
</reference>
<dbReference type="EMBL" id="FO904936">
    <property type="protein sequence ID" value="CDP23420.1"/>
    <property type="molecule type" value="Genomic_DNA"/>
</dbReference>
<dbReference type="Gene3D" id="1.10.510.10">
    <property type="entry name" value="Transferase(Phosphotransferase) domain 1"/>
    <property type="match status" value="1"/>
</dbReference>
<proteinExistence type="predicted"/>
<dbReference type="InterPro" id="IPR011009">
    <property type="entry name" value="Kinase-like_dom_sf"/>
</dbReference>
<dbReference type="Proteomes" id="UP000001197">
    <property type="component" value="Chromosome 1"/>
</dbReference>
<dbReference type="PANTHER" id="PTHR38248:SF2">
    <property type="entry name" value="FUNK1 11"/>
    <property type="match status" value="1"/>
</dbReference>
<protein>
    <submittedName>
        <fullName evidence="3">Podospora anserina S mat+ genomic DNA chromosome 1, supercontig 2</fullName>
    </submittedName>
</protein>
<dbReference type="STRING" id="515849.B2AYC3"/>
<dbReference type="AlphaFoldDB" id="B2AYC3"/>
<name>B2AYC3_PODAN</name>
<feature type="domain" description="Fungal-type protein kinase" evidence="2">
    <location>
        <begin position="82"/>
        <end position="262"/>
    </location>
</feature>
<dbReference type="RefSeq" id="XP_001908724.1">
    <property type="nucleotide sequence ID" value="XM_001908689.1"/>
</dbReference>
<keyword evidence="5" id="KW-1185">Reference proteome</keyword>
<keyword evidence="1" id="KW-1133">Transmembrane helix</keyword>
<dbReference type="SUPFAM" id="SSF56112">
    <property type="entry name" value="Protein kinase-like (PK-like)"/>
    <property type="match status" value="1"/>
</dbReference>
<dbReference type="VEuPathDB" id="FungiDB:PODANS_1_10625"/>
<dbReference type="eggNOG" id="ENOG502S5WB">
    <property type="taxonomic scope" value="Eukaryota"/>
</dbReference>
<evidence type="ECO:0000259" key="2">
    <source>
        <dbReference type="Pfam" id="PF17667"/>
    </source>
</evidence>